<dbReference type="RefSeq" id="WP_353067067.1">
    <property type="nucleotide sequence ID" value="NZ_CP132942.1"/>
</dbReference>
<evidence type="ECO:0000256" key="1">
    <source>
        <dbReference type="ARBA" id="ARBA00022729"/>
    </source>
</evidence>
<evidence type="ECO:0000313" key="4">
    <source>
        <dbReference type="EMBL" id="XCB35223.1"/>
    </source>
</evidence>
<feature type="domain" description="Solute-binding protein family 3/N-terminal" evidence="3">
    <location>
        <begin position="66"/>
        <end position="289"/>
    </location>
</feature>
<accession>A0AAU7ZWJ8</accession>
<evidence type="ECO:0000259" key="3">
    <source>
        <dbReference type="SMART" id="SM00062"/>
    </source>
</evidence>
<dbReference type="KEGG" id="tpsc:RBB77_10100"/>
<reference evidence="4" key="2">
    <citation type="journal article" date="2024" name="Environ. Microbiol.">
        <title>Genome analysis and description of Tunturibacter gen. nov. expands the diversity of Terriglobia in tundra soils.</title>
        <authorList>
            <person name="Messyasz A."/>
            <person name="Mannisto M.K."/>
            <person name="Kerkhof L.J."/>
            <person name="Haggblom M.M."/>
        </authorList>
    </citation>
    <scope>NUCLEOTIDE SEQUENCE</scope>
    <source>
        <strain evidence="4">X5P6</strain>
    </source>
</reference>
<dbReference type="SMART" id="SM00062">
    <property type="entry name" value="PBPb"/>
    <property type="match status" value="1"/>
</dbReference>
<protein>
    <submittedName>
        <fullName evidence="4">Transporter substrate-binding domain-containing protein</fullName>
    </submittedName>
</protein>
<dbReference type="AlphaFoldDB" id="A0AAU7ZWJ8"/>
<reference evidence="4" key="1">
    <citation type="submission" date="2023-08" db="EMBL/GenBank/DDBJ databases">
        <authorList>
            <person name="Messyasz A."/>
            <person name="Mannisto M.K."/>
            <person name="Kerkhof L.J."/>
            <person name="Haggblom M."/>
        </authorList>
    </citation>
    <scope>NUCLEOTIDE SEQUENCE</scope>
    <source>
        <strain evidence="4">X5P6</strain>
    </source>
</reference>
<dbReference type="Gene3D" id="3.40.190.10">
    <property type="entry name" value="Periplasmic binding protein-like II"/>
    <property type="match status" value="2"/>
</dbReference>
<evidence type="ECO:0000256" key="2">
    <source>
        <dbReference type="SAM" id="SignalP"/>
    </source>
</evidence>
<gene>
    <name evidence="4" type="ORF">RBB77_10100</name>
</gene>
<dbReference type="EMBL" id="CP132942">
    <property type="protein sequence ID" value="XCB35223.1"/>
    <property type="molecule type" value="Genomic_DNA"/>
</dbReference>
<sequence length="295" mass="32249">MKNAVVYPSMQRVAGLVVLLVCAMVAGAQETPAAPAPPILPNTSKEIVVPDRSTADLLAEIKKSGKLRVGVAEIVPWAMHDKDGQLVGFEIDVARKLARDMGVEVEFHPDEFRYLIPDLEANRFDIIIAGFSIEARRALVVNFSEPYNVTDVTIATSKKKGGELKAMEDFNKKGVTIGVVEGMTSEDPAALEFPKASFQTYTEDSALFTDLVAGKLAAAVADSPRLEILAKLYPDAVAVPTVAPLGTFPAAFAVRRGDMDFVNYLNSWIAARKADKWISTRRKYWFKTTDWAANL</sequence>
<dbReference type="SUPFAM" id="SSF53850">
    <property type="entry name" value="Periplasmic binding protein-like II"/>
    <property type="match status" value="1"/>
</dbReference>
<dbReference type="PANTHER" id="PTHR35936:SF38">
    <property type="entry name" value="GLUTAMINE-BINDING PERIPLASMIC PROTEIN"/>
    <property type="match status" value="1"/>
</dbReference>
<proteinExistence type="predicted"/>
<dbReference type="Pfam" id="PF00497">
    <property type="entry name" value="SBP_bac_3"/>
    <property type="match status" value="1"/>
</dbReference>
<dbReference type="PANTHER" id="PTHR35936">
    <property type="entry name" value="MEMBRANE-BOUND LYTIC MUREIN TRANSGLYCOSYLASE F"/>
    <property type="match status" value="1"/>
</dbReference>
<feature type="chain" id="PRO_5043784167" evidence="2">
    <location>
        <begin position="29"/>
        <end position="295"/>
    </location>
</feature>
<dbReference type="InterPro" id="IPR001638">
    <property type="entry name" value="Solute-binding_3/MltF_N"/>
</dbReference>
<organism evidence="4">
    <name type="scientific">Tunturiibacter psychrotolerans</name>
    <dbReference type="NCBI Taxonomy" id="3069686"/>
    <lineage>
        <taxon>Bacteria</taxon>
        <taxon>Pseudomonadati</taxon>
        <taxon>Acidobacteriota</taxon>
        <taxon>Terriglobia</taxon>
        <taxon>Terriglobales</taxon>
        <taxon>Acidobacteriaceae</taxon>
        <taxon>Tunturiibacter</taxon>
    </lineage>
</organism>
<keyword evidence="1 2" id="KW-0732">Signal</keyword>
<feature type="signal peptide" evidence="2">
    <location>
        <begin position="1"/>
        <end position="28"/>
    </location>
</feature>
<name>A0AAU7ZWJ8_9BACT</name>